<dbReference type="PANTHER" id="PTHR22847">
    <property type="entry name" value="WD40 REPEAT PROTEIN"/>
    <property type="match status" value="1"/>
</dbReference>
<dbReference type="OrthoDB" id="2672598at2759"/>
<dbReference type="PANTHER" id="PTHR22847:SF637">
    <property type="entry name" value="WD REPEAT DOMAIN 5B"/>
    <property type="match status" value="1"/>
</dbReference>
<feature type="repeat" description="WD" evidence="3">
    <location>
        <begin position="368"/>
        <end position="409"/>
    </location>
</feature>
<keyword evidence="2" id="KW-0677">Repeat</keyword>
<dbReference type="InterPro" id="IPR015943">
    <property type="entry name" value="WD40/YVTN_repeat-like_dom_sf"/>
</dbReference>
<dbReference type="SMART" id="SM00320">
    <property type="entry name" value="WD40"/>
    <property type="match status" value="7"/>
</dbReference>
<dbReference type="PRINTS" id="PR00320">
    <property type="entry name" value="GPROTEINBRPT"/>
</dbReference>
<dbReference type="PROSITE" id="PS00678">
    <property type="entry name" value="WD_REPEATS_1"/>
    <property type="match status" value="2"/>
</dbReference>
<dbReference type="Gene3D" id="2.130.10.10">
    <property type="entry name" value="YVTN repeat-like/Quinoprotein amine dehydrogenase"/>
    <property type="match status" value="4"/>
</dbReference>
<dbReference type="PROSITE" id="PS50082">
    <property type="entry name" value="WD_REPEATS_2"/>
    <property type="match status" value="6"/>
</dbReference>
<dbReference type="InterPro" id="IPR001680">
    <property type="entry name" value="WD40_rpt"/>
</dbReference>
<gene>
    <name evidence="5" type="ORF">EXIGLDRAFT_465011</name>
</gene>
<feature type="repeat" description="WD" evidence="3">
    <location>
        <begin position="240"/>
        <end position="275"/>
    </location>
</feature>
<dbReference type="SUPFAM" id="SSF50978">
    <property type="entry name" value="WD40 repeat-like"/>
    <property type="match status" value="1"/>
</dbReference>
<organism evidence="5 6">
    <name type="scientific">Exidia glandulosa HHB12029</name>
    <dbReference type="NCBI Taxonomy" id="1314781"/>
    <lineage>
        <taxon>Eukaryota</taxon>
        <taxon>Fungi</taxon>
        <taxon>Dikarya</taxon>
        <taxon>Basidiomycota</taxon>
        <taxon>Agaricomycotina</taxon>
        <taxon>Agaricomycetes</taxon>
        <taxon>Auriculariales</taxon>
        <taxon>Exidiaceae</taxon>
        <taxon>Exidia</taxon>
    </lineage>
</organism>
<dbReference type="InterPro" id="IPR011009">
    <property type="entry name" value="Kinase-like_dom_sf"/>
</dbReference>
<dbReference type="PROSITE" id="PS50011">
    <property type="entry name" value="PROTEIN_KINASE_DOM"/>
    <property type="match status" value="1"/>
</dbReference>
<evidence type="ECO:0000313" key="5">
    <source>
        <dbReference type="EMBL" id="KZV95671.1"/>
    </source>
</evidence>
<dbReference type="SUPFAM" id="SSF56112">
    <property type="entry name" value="Protein kinase-like (PK-like)"/>
    <property type="match status" value="1"/>
</dbReference>
<dbReference type="GO" id="GO:0005524">
    <property type="term" value="F:ATP binding"/>
    <property type="evidence" value="ECO:0007669"/>
    <property type="project" value="InterPro"/>
</dbReference>
<sequence>MTTTSFTETSKDNILISDRGVPLLCDFGQSRIIAEFSESTTQTGPIGTWRWMAPELCLVEGARHSYESDIWACGCLFIEVWSSQWPYHSKTNQQQFILALGAREGPARPSNMPDCIWSRVEECCNFMPSQRPIASRVMQSLAVSGRSERDVPRKSIKLRESALSVAWFPDNERVAVGLHNNTALVLNVATGATCLHLVGHTNIVTQVAVSPDGRLVATCSRDKSIRLWDAETGLAVGTPMTRHTKWVRSVAFSPDARRIVSGSNDETIRVWSIETCATVLGPLRGHASGVTSVVYSSDGSRIASGSWDSTVRVWDAGSGAEILTLHGHSQSVRSVANSTDDLHIASGSDDCTIRIWDARTGRPVGRPLDGHSGWARSVTYSPDGARIVSASDDCTVRVWNPSAGVLLSTFKGHTDVVRSVAYSPDGRQLASCSIDGTVRSWTASAT</sequence>
<accession>A0A165K216</accession>
<dbReference type="PROSITE" id="PS50294">
    <property type="entry name" value="WD_REPEATS_REGION"/>
    <property type="match status" value="6"/>
</dbReference>
<feature type="repeat" description="WD" evidence="3">
    <location>
        <begin position="283"/>
        <end position="324"/>
    </location>
</feature>
<evidence type="ECO:0000256" key="1">
    <source>
        <dbReference type="ARBA" id="ARBA00022574"/>
    </source>
</evidence>
<evidence type="ECO:0000256" key="3">
    <source>
        <dbReference type="PROSITE-ProRule" id="PRU00221"/>
    </source>
</evidence>
<dbReference type="InParanoid" id="A0A165K216"/>
<feature type="repeat" description="WD" evidence="3">
    <location>
        <begin position="410"/>
        <end position="446"/>
    </location>
</feature>
<dbReference type="Pfam" id="PF00400">
    <property type="entry name" value="WD40"/>
    <property type="match status" value="6"/>
</dbReference>
<dbReference type="EMBL" id="KV425953">
    <property type="protein sequence ID" value="KZV95671.1"/>
    <property type="molecule type" value="Genomic_DNA"/>
</dbReference>
<dbReference type="AlphaFoldDB" id="A0A165K216"/>
<dbReference type="Gene3D" id="1.10.510.10">
    <property type="entry name" value="Transferase(Phosphotransferase) domain 1"/>
    <property type="match status" value="1"/>
</dbReference>
<dbReference type="GO" id="GO:0005634">
    <property type="term" value="C:nucleus"/>
    <property type="evidence" value="ECO:0007669"/>
    <property type="project" value="TreeGrafter"/>
</dbReference>
<evidence type="ECO:0000313" key="6">
    <source>
        <dbReference type="Proteomes" id="UP000077266"/>
    </source>
</evidence>
<dbReference type="InterPro" id="IPR000719">
    <property type="entry name" value="Prot_kinase_dom"/>
</dbReference>
<feature type="domain" description="Protein kinase" evidence="4">
    <location>
        <begin position="1"/>
        <end position="143"/>
    </location>
</feature>
<dbReference type="InterPro" id="IPR036322">
    <property type="entry name" value="WD40_repeat_dom_sf"/>
</dbReference>
<dbReference type="STRING" id="1314781.A0A165K216"/>
<dbReference type="Proteomes" id="UP000077266">
    <property type="component" value="Unassembled WGS sequence"/>
</dbReference>
<dbReference type="GO" id="GO:0004672">
    <property type="term" value="F:protein kinase activity"/>
    <property type="evidence" value="ECO:0007669"/>
    <property type="project" value="InterPro"/>
</dbReference>
<dbReference type="InterPro" id="IPR020472">
    <property type="entry name" value="WD40_PAC1"/>
</dbReference>
<keyword evidence="6" id="KW-1185">Reference proteome</keyword>
<name>A0A165K216_EXIGL</name>
<protein>
    <submittedName>
        <fullName evidence="5">WD40 repeat-like protein</fullName>
    </submittedName>
</protein>
<feature type="repeat" description="WD" evidence="3">
    <location>
        <begin position="197"/>
        <end position="238"/>
    </location>
</feature>
<evidence type="ECO:0000259" key="4">
    <source>
        <dbReference type="PROSITE" id="PS50011"/>
    </source>
</evidence>
<feature type="repeat" description="WD" evidence="3">
    <location>
        <begin position="325"/>
        <end position="366"/>
    </location>
</feature>
<dbReference type="CDD" id="cd00200">
    <property type="entry name" value="WD40"/>
    <property type="match status" value="1"/>
</dbReference>
<dbReference type="InterPro" id="IPR019775">
    <property type="entry name" value="WD40_repeat_CS"/>
</dbReference>
<proteinExistence type="predicted"/>
<dbReference type="Pfam" id="PF00069">
    <property type="entry name" value="Pkinase"/>
    <property type="match status" value="1"/>
</dbReference>
<keyword evidence="1 3" id="KW-0853">WD repeat</keyword>
<dbReference type="GO" id="GO:1990234">
    <property type="term" value="C:transferase complex"/>
    <property type="evidence" value="ECO:0007669"/>
    <property type="project" value="UniProtKB-ARBA"/>
</dbReference>
<reference evidence="5 6" key="1">
    <citation type="journal article" date="2016" name="Mol. Biol. Evol.">
        <title>Comparative Genomics of Early-Diverging Mushroom-Forming Fungi Provides Insights into the Origins of Lignocellulose Decay Capabilities.</title>
        <authorList>
            <person name="Nagy L.G."/>
            <person name="Riley R."/>
            <person name="Tritt A."/>
            <person name="Adam C."/>
            <person name="Daum C."/>
            <person name="Floudas D."/>
            <person name="Sun H."/>
            <person name="Yadav J.S."/>
            <person name="Pangilinan J."/>
            <person name="Larsson K.H."/>
            <person name="Matsuura K."/>
            <person name="Barry K."/>
            <person name="Labutti K."/>
            <person name="Kuo R."/>
            <person name="Ohm R.A."/>
            <person name="Bhattacharya S.S."/>
            <person name="Shirouzu T."/>
            <person name="Yoshinaga Y."/>
            <person name="Martin F.M."/>
            <person name="Grigoriev I.V."/>
            <person name="Hibbett D.S."/>
        </authorList>
    </citation>
    <scope>NUCLEOTIDE SEQUENCE [LARGE SCALE GENOMIC DNA]</scope>
    <source>
        <strain evidence="5 6">HHB12029</strain>
    </source>
</reference>
<evidence type="ECO:0000256" key="2">
    <source>
        <dbReference type="ARBA" id="ARBA00022737"/>
    </source>
</evidence>